<evidence type="ECO:0000313" key="2">
    <source>
        <dbReference type="Proteomes" id="UP000314294"/>
    </source>
</evidence>
<keyword evidence="2" id="KW-1185">Reference proteome</keyword>
<dbReference type="EMBL" id="SRLO01000090">
    <property type="protein sequence ID" value="TNN76804.1"/>
    <property type="molecule type" value="Genomic_DNA"/>
</dbReference>
<comment type="caution">
    <text evidence="1">The sequence shown here is derived from an EMBL/GenBank/DDBJ whole genome shotgun (WGS) entry which is preliminary data.</text>
</comment>
<accession>A0A4Z2IH70</accession>
<evidence type="ECO:0000313" key="1">
    <source>
        <dbReference type="EMBL" id="TNN76804.1"/>
    </source>
</evidence>
<sequence>MGNRKNSPNMDPTEDLLVQDLDGRVGPPLIYSVDVADSALDRRASFLSSMKPLGQQTPQTNQIQSVRVVRFSVSETCA</sequence>
<dbReference type="Proteomes" id="UP000314294">
    <property type="component" value="Unassembled WGS sequence"/>
</dbReference>
<reference evidence="1 2" key="1">
    <citation type="submission" date="2019-03" db="EMBL/GenBank/DDBJ databases">
        <title>First draft genome of Liparis tanakae, snailfish: a comprehensive survey of snailfish specific genes.</title>
        <authorList>
            <person name="Kim W."/>
            <person name="Song I."/>
            <person name="Jeong J.-H."/>
            <person name="Kim D."/>
            <person name="Kim S."/>
            <person name="Ryu S."/>
            <person name="Song J.Y."/>
            <person name="Lee S.K."/>
        </authorList>
    </citation>
    <scope>NUCLEOTIDE SEQUENCE [LARGE SCALE GENOMIC DNA]</scope>
    <source>
        <tissue evidence="1">Muscle</tissue>
    </source>
</reference>
<protein>
    <submittedName>
        <fullName evidence="1">Uncharacterized protein</fullName>
    </submittedName>
</protein>
<dbReference type="AlphaFoldDB" id="A0A4Z2IH70"/>
<proteinExistence type="predicted"/>
<gene>
    <name evidence="1" type="ORF">EYF80_013053</name>
</gene>
<name>A0A4Z2IH70_9TELE</name>
<organism evidence="1 2">
    <name type="scientific">Liparis tanakae</name>
    <name type="common">Tanaka's snailfish</name>
    <dbReference type="NCBI Taxonomy" id="230148"/>
    <lineage>
        <taxon>Eukaryota</taxon>
        <taxon>Metazoa</taxon>
        <taxon>Chordata</taxon>
        <taxon>Craniata</taxon>
        <taxon>Vertebrata</taxon>
        <taxon>Euteleostomi</taxon>
        <taxon>Actinopterygii</taxon>
        <taxon>Neopterygii</taxon>
        <taxon>Teleostei</taxon>
        <taxon>Neoteleostei</taxon>
        <taxon>Acanthomorphata</taxon>
        <taxon>Eupercaria</taxon>
        <taxon>Perciformes</taxon>
        <taxon>Cottioidei</taxon>
        <taxon>Cottales</taxon>
        <taxon>Liparidae</taxon>
        <taxon>Liparis</taxon>
    </lineage>
</organism>